<sequence>MAVSDNLSQRAFDGLNWLFFSLSLVALAARLYIRVTVFRRLIAEDYLMLATLCLLVADEALGQRFSSTIYYFMGVSSGTTPFPATVDALVKFLNEAGAMLKALGSAIIFFIAALFVIKANFMLFFRRLGHRTSNLFMPLWWAAFAVVMACGVVSLCMGVTTFRCLFNGLSYTLTQCETSAEQNRYFTYFRVTVALDIITDAIIIAFPIWILWGVRITTRKKVALGAIFSLVGLTIVATILRGAILTSVFEQSAAGSTINIPWIWFWFHIELCISVIVACLVSFRSLFMHNREQASSAAARRAAAMRRRSGYNQYIGPSGGGGVGGNANSSQRTPRQSGNASRRNLAGGLYYGRGSGGLGVGARHGGAGMRDQWKFLQDSVFDACRTLEGVDVDVDGSTLVDERELTEQSPVTRTGGGDGGGGGGGAGGLQHQQQQRQEHVDLEAALDHRHGHAQAHSATNREGGHAAQDSVDSTLGSRGGIAVDGGEGLGRSPSIDSLLVVDVDENENDQAQEHRIEDREPPRGHVRQSGGGGGDGGGRGSVRRSQRRDSQQRRITFRRMGRSMANEEEEGGGGGGGGTLRRQLSIDSLYRPSSELTVSSVSTSDERRPPSRE</sequence>
<gene>
    <name evidence="9" type="ORF">BD289DRAFT_448016</name>
</gene>
<feature type="transmembrane region" description="Helical" evidence="7">
    <location>
        <begin position="222"/>
        <end position="243"/>
    </location>
</feature>
<feature type="transmembrane region" description="Helical" evidence="7">
    <location>
        <begin position="138"/>
        <end position="162"/>
    </location>
</feature>
<evidence type="ECO:0000256" key="2">
    <source>
        <dbReference type="ARBA" id="ARBA00022692"/>
    </source>
</evidence>
<feature type="domain" description="Rhodopsin" evidence="8">
    <location>
        <begin position="29"/>
        <end position="287"/>
    </location>
</feature>
<dbReference type="PANTHER" id="PTHR33048">
    <property type="entry name" value="PTH11-LIKE INTEGRAL MEMBRANE PROTEIN (AFU_ORTHOLOGUE AFUA_5G11245)"/>
    <property type="match status" value="1"/>
</dbReference>
<feature type="compositionally biased region" description="Low complexity" evidence="6">
    <location>
        <begin position="593"/>
        <end position="603"/>
    </location>
</feature>
<dbReference type="EMBL" id="KZ678790">
    <property type="protein sequence ID" value="PSR75188.1"/>
    <property type="molecule type" value="Genomic_DNA"/>
</dbReference>
<dbReference type="InterPro" id="IPR049326">
    <property type="entry name" value="Rhodopsin_dom_fungi"/>
</dbReference>
<feature type="transmembrane region" description="Helical" evidence="7">
    <location>
        <begin position="15"/>
        <end position="33"/>
    </location>
</feature>
<proteinExistence type="inferred from homology"/>
<comment type="similarity">
    <text evidence="5">Belongs to the SAT4 family.</text>
</comment>
<keyword evidence="2 7" id="KW-0812">Transmembrane</keyword>
<dbReference type="PANTHER" id="PTHR33048:SF47">
    <property type="entry name" value="INTEGRAL MEMBRANE PROTEIN-RELATED"/>
    <property type="match status" value="1"/>
</dbReference>
<evidence type="ECO:0000256" key="1">
    <source>
        <dbReference type="ARBA" id="ARBA00004141"/>
    </source>
</evidence>
<evidence type="ECO:0000313" key="9">
    <source>
        <dbReference type="EMBL" id="PSR75188.1"/>
    </source>
</evidence>
<evidence type="ECO:0000313" key="10">
    <source>
        <dbReference type="Proteomes" id="UP000241462"/>
    </source>
</evidence>
<dbReference type="STRING" id="2025994.A0A2T2ZSH9"/>
<evidence type="ECO:0000256" key="3">
    <source>
        <dbReference type="ARBA" id="ARBA00022989"/>
    </source>
</evidence>
<dbReference type="AlphaFoldDB" id="A0A2T2ZSH9"/>
<name>A0A2T2ZSH9_9PEZI</name>
<accession>A0A2T2ZSH9</accession>
<feature type="compositionally biased region" description="Gly residues" evidence="6">
    <location>
        <begin position="529"/>
        <end position="540"/>
    </location>
</feature>
<keyword evidence="4 7" id="KW-0472">Membrane</keyword>
<comment type="subcellular location">
    <subcellularLocation>
        <location evidence="1">Membrane</location>
        <topology evidence="1">Multi-pass membrane protein</topology>
    </subcellularLocation>
</comment>
<feature type="compositionally biased region" description="Basic and acidic residues" evidence="6">
    <location>
        <begin position="604"/>
        <end position="613"/>
    </location>
</feature>
<protein>
    <recommendedName>
        <fullName evidence="8">Rhodopsin domain-containing protein</fullName>
    </recommendedName>
</protein>
<feature type="region of interest" description="Disordered" evidence="6">
    <location>
        <begin position="509"/>
        <end position="613"/>
    </location>
</feature>
<feature type="compositionally biased region" description="Polar residues" evidence="6">
    <location>
        <begin position="326"/>
        <end position="341"/>
    </location>
</feature>
<feature type="region of interest" description="Disordered" evidence="6">
    <location>
        <begin position="313"/>
        <end position="341"/>
    </location>
</feature>
<dbReference type="Proteomes" id="UP000241462">
    <property type="component" value="Unassembled WGS sequence"/>
</dbReference>
<feature type="compositionally biased region" description="Basic and acidic residues" evidence="6">
    <location>
        <begin position="436"/>
        <end position="448"/>
    </location>
</feature>
<evidence type="ECO:0000256" key="5">
    <source>
        <dbReference type="ARBA" id="ARBA00038359"/>
    </source>
</evidence>
<evidence type="ECO:0000256" key="4">
    <source>
        <dbReference type="ARBA" id="ARBA00023136"/>
    </source>
</evidence>
<organism evidence="9 10">
    <name type="scientific">Coniella lustricola</name>
    <dbReference type="NCBI Taxonomy" id="2025994"/>
    <lineage>
        <taxon>Eukaryota</taxon>
        <taxon>Fungi</taxon>
        <taxon>Dikarya</taxon>
        <taxon>Ascomycota</taxon>
        <taxon>Pezizomycotina</taxon>
        <taxon>Sordariomycetes</taxon>
        <taxon>Sordariomycetidae</taxon>
        <taxon>Diaporthales</taxon>
        <taxon>Schizoparmaceae</taxon>
        <taxon>Coniella</taxon>
    </lineage>
</organism>
<dbReference type="OrthoDB" id="5329176at2759"/>
<evidence type="ECO:0000256" key="7">
    <source>
        <dbReference type="SAM" id="Phobius"/>
    </source>
</evidence>
<feature type="transmembrane region" description="Helical" evidence="7">
    <location>
        <begin position="98"/>
        <end position="117"/>
    </location>
</feature>
<evidence type="ECO:0000259" key="8">
    <source>
        <dbReference type="Pfam" id="PF20684"/>
    </source>
</evidence>
<feature type="compositionally biased region" description="Gly residues" evidence="6">
    <location>
        <begin position="414"/>
        <end position="428"/>
    </location>
</feature>
<reference evidence="9 10" key="1">
    <citation type="journal article" date="2018" name="Mycol. Prog.">
        <title>Coniella lustricola, a new species from submerged detritus.</title>
        <authorList>
            <person name="Raudabaugh D.B."/>
            <person name="Iturriaga T."/>
            <person name="Carver A."/>
            <person name="Mondo S."/>
            <person name="Pangilinan J."/>
            <person name="Lipzen A."/>
            <person name="He G."/>
            <person name="Amirebrahimi M."/>
            <person name="Grigoriev I.V."/>
            <person name="Miller A.N."/>
        </authorList>
    </citation>
    <scope>NUCLEOTIDE SEQUENCE [LARGE SCALE GENOMIC DNA]</scope>
    <source>
        <strain evidence="9 10">B22-T-1</strain>
    </source>
</reference>
<keyword evidence="3 7" id="KW-1133">Transmembrane helix</keyword>
<feature type="transmembrane region" description="Helical" evidence="7">
    <location>
        <begin position="188"/>
        <end position="210"/>
    </location>
</feature>
<feature type="compositionally biased region" description="Basic and acidic residues" evidence="6">
    <location>
        <begin position="511"/>
        <end position="523"/>
    </location>
</feature>
<dbReference type="GO" id="GO:0016020">
    <property type="term" value="C:membrane"/>
    <property type="evidence" value="ECO:0007669"/>
    <property type="project" value="UniProtKB-SubCell"/>
</dbReference>
<dbReference type="InterPro" id="IPR052337">
    <property type="entry name" value="SAT4-like"/>
</dbReference>
<keyword evidence="10" id="KW-1185">Reference proteome</keyword>
<feature type="transmembrane region" description="Helical" evidence="7">
    <location>
        <begin position="263"/>
        <end position="283"/>
    </location>
</feature>
<feature type="region of interest" description="Disordered" evidence="6">
    <location>
        <begin position="398"/>
        <end position="494"/>
    </location>
</feature>
<feature type="compositionally biased region" description="Gly residues" evidence="6">
    <location>
        <begin position="477"/>
        <end position="489"/>
    </location>
</feature>
<evidence type="ECO:0000256" key="6">
    <source>
        <dbReference type="SAM" id="MobiDB-lite"/>
    </source>
</evidence>
<dbReference type="InParanoid" id="A0A2T2ZSH9"/>
<dbReference type="Pfam" id="PF20684">
    <property type="entry name" value="Fung_rhodopsin"/>
    <property type="match status" value="1"/>
</dbReference>